<comment type="similarity">
    <text evidence="7">Belongs to the inorganic carbon transporter (TC 9.A.2) DabB family.</text>
</comment>
<name>A0A495VCJ3_9GAMM</name>
<dbReference type="PRINTS" id="PR01434">
    <property type="entry name" value="NADHDHGNASE5"/>
</dbReference>
<comment type="subunit">
    <text evidence="7">Forms a complex with DabA.</text>
</comment>
<dbReference type="Proteomes" id="UP000274556">
    <property type="component" value="Unassembled WGS sequence"/>
</dbReference>
<evidence type="ECO:0000256" key="4">
    <source>
        <dbReference type="ARBA" id="ARBA00022692"/>
    </source>
</evidence>
<evidence type="ECO:0000313" key="11">
    <source>
        <dbReference type="EMBL" id="RKT46343.1"/>
    </source>
</evidence>
<comment type="function">
    <text evidence="7">Part of an energy-coupled inorganic carbon pump.</text>
</comment>
<dbReference type="InterPro" id="IPR003945">
    <property type="entry name" value="NU5C-like"/>
</dbReference>
<dbReference type="InterPro" id="IPR001516">
    <property type="entry name" value="Proton_antipo_N"/>
</dbReference>
<evidence type="ECO:0000313" key="12">
    <source>
        <dbReference type="Proteomes" id="UP000274556"/>
    </source>
</evidence>
<keyword evidence="3 7" id="KW-1003">Cell membrane</keyword>
<sequence>MIAYAAYLLPILGLVSACVVLVSAERLGERISGISVGFSLSIFVLALGLFIEQIASGQGQLATLGGIGLFSLYFDSLSALMALAVSAISLIVHLYSRRYMRDDPAYTRFFVLLDSINAMIMLMVLAGDLLTLLLAWHSIGILLYFLLNHDTRREAANRYAFWTLITHRIGDLPLMAAAALLYYSYGTLSIPLLFDAIAADPGRTSVFGLPITETVGVLVLIAAFAKSAQFPFHTWLPYTMEGPTPVSALMHAGIVNSGGFLINRFAPVFVQTDSVLQIALLIGLVTAIMGSVMMLMQSDIKRALGYSTMGQMGYMVMECGLGAFSLAIFHLIAHGVFKATLFLDSGSLIARARKDPNLPEGEIYKFMVERKAPKPPLSWIVFAGITIAVPLIILVAAHQVVDEGFLSHQGAIILLLFGWITGAQTLFFVYKIGGEQPFKLLGYVILSFALVILTYVLVGHTIDTLLYPDPAFRDALYRAASLPAPLFTLLMLVLVTLIAAGWMLVFWSTAKQEPLTRRYRDLYLSIYALMSREFYIADLYGRLAGFMLARSRRLNALMRWV</sequence>
<feature type="transmembrane region" description="Helical" evidence="7">
    <location>
        <begin position="205"/>
        <end position="225"/>
    </location>
</feature>
<evidence type="ECO:0000256" key="7">
    <source>
        <dbReference type="HAMAP-Rule" id="MF_00862"/>
    </source>
</evidence>
<feature type="transmembrane region" description="Helical" evidence="7">
    <location>
        <begin position="486"/>
        <end position="507"/>
    </location>
</feature>
<dbReference type="HAMAP" id="MF_00862">
    <property type="entry name" value="DabB"/>
    <property type="match status" value="1"/>
</dbReference>
<dbReference type="RefSeq" id="WP_245969687.1">
    <property type="nucleotide sequence ID" value="NZ_RBXL01000001.1"/>
</dbReference>
<accession>A0A495VCJ3</accession>
<keyword evidence="2 7" id="KW-0813">Transport</keyword>
<dbReference type="EMBL" id="RBXL01000001">
    <property type="protein sequence ID" value="RKT46343.1"/>
    <property type="molecule type" value="Genomic_DNA"/>
</dbReference>
<evidence type="ECO:0000256" key="3">
    <source>
        <dbReference type="ARBA" id="ARBA00022475"/>
    </source>
</evidence>
<dbReference type="GO" id="GO:0042773">
    <property type="term" value="P:ATP synthesis coupled electron transport"/>
    <property type="evidence" value="ECO:0007669"/>
    <property type="project" value="InterPro"/>
</dbReference>
<feature type="transmembrane region" description="Helical" evidence="7">
    <location>
        <begin position="31"/>
        <end position="51"/>
    </location>
</feature>
<feature type="transmembrane region" description="Helical" evidence="7">
    <location>
        <begin position="6"/>
        <end position="24"/>
    </location>
</feature>
<evidence type="ECO:0000256" key="2">
    <source>
        <dbReference type="ARBA" id="ARBA00022448"/>
    </source>
</evidence>
<evidence type="ECO:0000256" key="6">
    <source>
        <dbReference type="ARBA" id="ARBA00023136"/>
    </source>
</evidence>
<feature type="domain" description="NADH-Ubiquinone oxidoreductase (complex I) chain 5 N-terminal" evidence="10">
    <location>
        <begin position="70"/>
        <end position="110"/>
    </location>
</feature>
<dbReference type="InterPro" id="IPR046396">
    <property type="entry name" value="Transporter_DabB"/>
</dbReference>
<evidence type="ECO:0000256" key="8">
    <source>
        <dbReference type="RuleBase" id="RU000320"/>
    </source>
</evidence>
<feature type="transmembrane region" description="Helical" evidence="7">
    <location>
        <begin position="278"/>
        <end position="296"/>
    </location>
</feature>
<organism evidence="11 12">
    <name type="scientific">Thiocapsa rosea</name>
    <dbReference type="NCBI Taxonomy" id="69360"/>
    <lineage>
        <taxon>Bacteria</taxon>
        <taxon>Pseudomonadati</taxon>
        <taxon>Pseudomonadota</taxon>
        <taxon>Gammaproteobacteria</taxon>
        <taxon>Chromatiales</taxon>
        <taxon>Chromatiaceae</taxon>
        <taxon>Thiocapsa</taxon>
    </lineage>
</organism>
<keyword evidence="5 7" id="KW-1133">Transmembrane helix</keyword>
<gene>
    <name evidence="7" type="primary">dabB</name>
    <name evidence="11" type="ORF">BDD21_3851</name>
</gene>
<comment type="caution">
    <text evidence="11">The sequence shown here is derived from an EMBL/GenBank/DDBJ whole genome shotgun (WGS) entry which is preliminary data.</text>
</comment>
<dbReference type="AlphaFoldDB" id="A0A495VCJ3"/>
<feature type="transmembrane region" description="Helical" evidence="7">
    <location>
        <begin position="410"/>
        <end position="430"/>
    </location>
</feature>
<dbReference type="GO" id="GO:0012505">
    <property type="term" value="C:endomembrane system"/>
    <property type="evidence" value="ECO:0007669"/>
    <property type="project" value="UniProtKB-SubCell"/>
</dbReference>
<keyword evidence="12" id="KW-1185">Reference proteome</keyword>
<comment type="subcellular location">
    <subcellularLocation>
        <location evidence="7">Cell membrane</location>
        <topology evidence="7">Multi-pass membrane protein</topology>
    </subcellularLocation>
    <subcellularLocation>
        <location evidence="1">Endomembrane system</location>
        <topology evidence="1">Multi-pass membrane protein</topology>
    </subcellularLocation>
    <subcellularLocation>
        <location evidence="8">Membrane</location>
        <topology evidence="8">Multi-pass membrane protein</topology>
    </subcellularLocation>
</comment>
<feature type="domain" description="NADH:quinone oxidoreductase/Mrp antiporter transmembrane" evidence="9">
    <location>
        <begin position="126"/>
        <end position="392"/>
    </location>
</feature>
<evidence type="ECO:0000256" key="5">
    <source>
        <dbReference type="ARBA" id="ARBA00022989"/>
    </source>
</evidence>
<dbReference type="GO" id="GO:0015990">
    <property type="term" value="P:electron transport coupled proton transport"/>
    <property type="evidence" value="ECO:0007669"/>
    <property type="project" value="TreeGrafter"/>
</dbReference>
<dbReference type="Pfam" id="PF00361">
    <property type="entry name" value="Proton_antipo_M"/>
    <property type="match status" value="1"/>
</dbReference>
<feature type="transmembrane region" description="Helical" evidence="7">
    <location>
        <begin position="377"/>
        <end position="398"/>
    </location>
</feature>
<dbReference type="PANTHER" id="PTHR42829:SF1">
    <property type="entry name" value="INORGANIC CARBON TRANSPORTER SUBUNIT DABB-RELATED"/>
    <property type="match status" value="1"/>
</dbReference>
<dbReference type="InterPro" id="IPR001750">
    <property type="entry name" value="ND/Mrp_TM"/>
</dbReference>
<keyword evidence="6 7" id="KW-0472">Membrane</keyword>
<evidence type="ECO:0000259" key="9">
    <source>
        <dbReference type="Pfam" id="PF00361"/>
    </source>
</evidence>
<feature type="transmembrane region" description="Helical" evidence="7">
    <location>
        <begin position="316"/>
        <end position="337"/>
    </location>
</feature>
<feature type="transmembrane region" description="Helical" evidence="7">
    <location>
        <begin position="71"/>
        <end position="93"/>
    </location>
</feature>
<protein>
    <recommendedName>
        <fullName evidence="7">Probable inorganic carbon transporter subunit DabB</fullName>
    </recommendedName>
</protein>
<reference evidence="11 12" key="1">
    <citation type="submission" date="2018-10" db="EMBL/GenBank/DDBJ databases">
        <title>Genomic Encyclopedia of Archaeal and Bacterial Type Strains, Phase II (KMG-II): from individual species to whole genera.</title>
        <authorList>
            <person name="Goeker M."/>
        </authorList>
    </citation>
    <scope>NUCLEOTIDE SEQUENCE [LARGE SCALE GENOMIC DNA]</scope>
    <source>
        <strain evidence="11 12">DSM 235</strain>
    </source>
</reference>
<feature type="transmembrane region" description="Helical" evidence="7">
    <location>
        <begin position="246"/>
        <end position="266"/>
    </location>
</feature>
<keyword evidence="4 7" id="KW-0812">Transmembrane</keyword>
<feature type="transmembrane region" description="Helical" evidence="7">
    <location>
        <begin position="442"/>
        <end position="466"/>
    </location>
</feature>
<keyword evidence="11" id="KW-0830">Ubiquinone</keyword>
<feature type="transmembrane region" description="Helical" evidence="7">
    <location>
        <begin position="159"/>
        <end position="185"/>
    </location>
</feature>
<dbReference type="PANTHER" id="PTHR42829">
    <property type="entry name" value="NADH-UBIQUINONE OXIDOREDUCTASE CHAIN 5"/>
    <property type="match status" value="1"/>
</dbReference>
<evidence type="ECO:0000256" key="1">
    <source>
        <dbReference type="ARBA" id="ARBA00004127"/>
    </source>
</evidence>
<dbReference type="GO" id="GO:0008137">
    <property type="term" value="F:NADH dehydrogenase (ubiquinone) activity"/>
    <property type="evidence" value="ECO:0007669"/>
    <property type="project" value="InterPro"/>
</dbReference>
<dbReference type="GO" id="GO:0005886">
    <property type="term" value="C:plasma membrane"/>
    <property type="evidence" value="ECO:0007669"/>
    <property type="project" value="UniProtKB-SubCell"/>
</dbReference>
<evidence type="ECO:0000259" key="10">
    <source>
        <dbReference type="Pfam" id="PF00662"/>
    </source>
</evidence>
<dbReference type="Pfam" id="PF00662">
    <property type="entry name" value="Proton_antipo_N"/>
    <property type="match status" value="1"/>
</dbReference>
<dbReference type="GO" id="GO:0003954">
    <property type="term" value="F:NADH dehydrogenase activity"/>
    <property type="evidence" value="ECO:0007669"/>
    <property type="project" value="TreeGrafter"/>
</dbReference>
<proteinExistence type="inferred from homology"/>